<evidence type="ECO:0000313" key="4">
    <source>
        <dbReference type="Proteomes" id="UP000027581"/>
    </source>
</evidence>
<sequence>MERSKNKFHVFDEKYTHRDVQKNIGKNNFPRYIYIMLICLVFSIWQDDGNYDDIMKDPIIFTHMKKSRILSEYQCIENYNLEEKDEDFSNDDIFKNDEKSEYNYSGNVVEDFNFYMDKMNETDDKWIVEKKNIRNDICIKNDPYNKLIFGDTSPGLSESEFNEFINNLDDYVNKNEMYIIWNYVNSKEKFKYLNMQQNIKNYCENLAYNYDIPKDIERNEWLKAYYYMTDILLINENKFHNYFYHLISYGKCDKNFFLEVIDIHINSWRNIRRSMNNLWTKKLNDTFKNHPYVTKK</sequence>
<dbReference type="Proteomes" id="UP000027581">
    <property type="component" value="Unassembled WGS sequence"/>
</dbReference>
<dbReference type="InterPro" id="IPR019111">
    <property type="entry name" value="PRESA_N"/>
</dbReference>
<dbReference type="AlphaFoldDB" id="A0A060RTA3"/>
<reference evidence="3" key="2">
    <citation type="submission" date="2014-05" db="EMBL/GenBank/DDBJ databases">
        <title>The genome sequences of chimpanzee malaria parasites reveal the path to human adaptation.</title>
        <authorList>
            <person name="Otto T.D."/>
            <person name="Rayner J.C."/>
            <person name="Boehme U."/>
            <person name="Pain A."/>
            <person name="Spottiswoode N."/>
            <person name="Sanders M."/>
            <person name="Quail M."/>
            <person name="Ollomo B."/>
            <person name="Renaud F."/>
            <person name="Thomas A.W."/>
            <person name="Prugnolle F."/>
            <person name="Conway D.J."/>
            <person name="Newbold C."/>
            <person name="Berriman M."/>
        </authorList>
    </citation>
    <scope>NUCLEOTIDE SEQUENCE [LARGE SCALE GENOMIC DNA]</scope>
    <source>
        <strain evidence="3">CDC</strain>
    </source>
</reference>
<evidence type="ECO:0000313" key="3">
    <source>
        <dbReference type="EMBL" id="CDO64597.1"/>
    </source>
</evidence>
<keyword evidence="1" id="KW-0472">Membrane</keyword>
<keyword evidence="1" id="KW-1133">Transmembrane helix</keyword>
<dbReference type="NCBIfam" id="TIGR01639">
    <property type="entry name" value="P_fal_TIGR01639"/>
    <property type="match status" value="1"/>
</dbReference>
<dbReference type="VEuPathDB" id="PlasmoDB:PRG01_1015100"/>
<dbReference type="PANTHER" id="PTHR36193:SF23">
    <property type="entry name" value="PHISTB DOMAIN-CONTAINING RESA-LIKE PROTEIN 1"/>
    <property type="match status" value="1"/>
</dbReference>
<keyword evidence="4" id="KW-1185">Reference proteome</keyword>
<evidence type="ECO:0000259" key="2">
    <source>
        <dbReference type="Pfam" id="PF09687"/>
    </source>
</evidence>
<gene>
    <name evidence="3" type="ORF">PRCDC_1016000</name>
</gene>
<dbReference type="PhylomeDB" id="A0A060RTA3"/>
<dbReference type="InterPro" id="IPR044885">
    <property type="entry name" value="PRESA_N_sf"/>
</dbReference>
<proteinExistence type="predicted"/>
<dbReference type="EMBL" id="HG810771">
    <property type="protein sequence ID" value="CDO64597.1"/>
    <property type="molecule type" value="Genomic_DNA"/>
</dbReference>
<protein>
    <recommendedName>
        <fullName evidence="2">Plasmodium RESA N-terminal domain-containing protein</fullName>
    </recommendedName>
</protein>
<name>A0A060RTA3_PLARE</name>
<organism evidence="3 4">
    <name type="scientific">Plasmodium reichenowi</name>
    <dbReference type="NCBI Taxonomy" id="5854"/>
    <lineage>
        <taxon>Eukaryota</taxon>
        <taxon>Sar</taxon>
        <taxon>Alveolata</taxon>
        <taxon>Apicomplexa</taxon>
        <taxon>Aconoidasida</taxon>
        <taxon>Haemosporida</taxon>
        <taxon>Plasmodiidae</taxon>
        <taxon>Plasmodium</taxon>
        <taxon>Plasmodium (Laverania)</taxon>
    </lineage>
</organism>
<feature type="transmembrane region" description="Helical" evidence="1">
    <location>
        <begin position="29"/>
        <end position="45"/>
    </location>
</feature>
<dbReference type="PANTHER" id="PTHR36193">
    <property type="entry name" value="PHISTB DOMAIN-CONTAINING RESA-LIKE PROTEIN 1"/>
    <property type="match status" value="1"/>
</dbReference>
<feature type="domain" description="Plasmodium RESA N-terminal" evidence="2">
    <location>
        <begin position="156"/>
        <end position="279"/>
    </location>
</feature>
<keyword evidence="1" id="KW-0812">Transmembrane</keyword>
<dbReference type="Gene3D" id="6.10.280.180">
    <property type="entry name" value="Plasmodium RESA, N-terminal helical domain"/>
    <property type="match status" value="1"/>
</dbReference>
<dbReference type="InterPro" id="IPR006526">
    <property type="entry name" value="Export_prot_PHISTa/b/c"/>
</dbReference>
<reference evidence="3" key="1">
    <citation type="submission" date="2014-01" db="EMBL/GenBank/DDBJ databases">
        <authorList>
            <person name="Aslett M."/>
        </authorList>
    </citation>
    <scope>NUCLEOTIDE SEQUENCE</scope>
    <source>
        <strain evidence="3">CDC</strain>
    </source>
</reference>
<evidence type="ECO:0000256" key="1">
    <source>
        <dbReference type="SAM" id="Phobius"/>
    </source>
</evidence>
<dbReference type="VEuPathDB" id="PlasmoDB:PRCDC_1016000"/>
<dbReference type="Pfam" id="PF09687">
    <property type="entry name" value="PRESAN"/>
    <property type="match status" value="1"/>
</dbReference>
<accession>A0A060RTA3</accession>